<keyword evidence="3" id="KW-0521">NADP</keyword>
<gene>
    <name evidence="6" type="ORF">BDV25DRAFT_136911</name>
</gene>
<evidence type="ECO:0000313" key="7">
    <source>
        <dbReference type="Proteomes" id="UP000325780"/>
    </source>
</evidence>
<dbReference type="EMBL" id="ML742039">
    <property type="protein sequence ID" value="KAE8153455.1"/>
    <property type="molecule type" value="Genomic_DNA"/>
</dbReference>
<keyword evidence="7" id="KW-1185">Reference proteome</keyword>
<dbReference type="InterPro" id="IPR047122">
    <property type="entry name" value="Trans-enoyl_RdTase-like"/>
</dbReference>
<evidence type="ECO:0000256" key="1">
    <source>
        <dbReference type="ARBA" id="ARBA00008072"/>
    </source>
</evidence>
<dbReference type="AlphaFoldDB" id="A0A5N6U491"/>
<proteinExistence type="inferred from homology"/>
<keyword evidence="4" id="KW-0560">Oxidoreductase</keyword>
<dbReference type="Proteomes" id="UP000325780">
    <property type="component" value="Unassembled WGS sequence"/>
</dbReference>
<sequence>MPPEMKHKPQYSVPDGDLNSEISAGYLKSPSDEISEFPETWWLRRGVSRIRVYDINLLRLFTGPLDTPLTSQRSSSFHILSLSPATMTTPARHTALKVLQSGKIGPVSSRIPDLRPDEVLVHVRYVALNPFDAKSVDLSPSVGATVGCDFSGDVVATGSPTMLKPRIGDRVSGCVFGNNPDRLDNGAFAEYVAIPAELLFVIPKELSYEAAATLGVGLATVGMALYLSLGLPLPGSSSPTNPSYVLVYGGSTATGTLAIQMLRRSGLTPIATCSPHNFALVKSLGATAAFDYKSPTCGAQIREFTNGTLAYALDCITDTHSMAICYEGIGPTGGKYLSLDPFPIRGHTRRSVKPNWVLSLTMYNQPINWKRPFKRDARPKDREFAARWFQIAQEFLDSGVIQSHPYQVREAGWENMQCGLDSLLKGEVSGVKLVYPIS</sequence>
<feature type="domain" description="Enoyl reductase (ER)" evidence="5">
    <location>
        <begin position="97"/>
        <end position="434"/>
    </location>
</feature>
<dbReference type="InterPro" id="IPR011032">
    <property type="entry name" value="GroES-like_sf"/>
</dbReference>
<dbReference type="CDD" id="cd08249">
    <property type="entry name" value="enoyl_reductase_like"/>
    <property type="match status" value="1"/>
</dbReference>
<dbReference type="Gene3D" id="3.40.50.720">
    <property type="entry name" value="NAD(P)-binding Rossmann-like Domain"/>
    <property type="match status" value="1"/>
</dbReference>
<keyword evidence="2" id="KW-0547">Nucleotide-binding</keyword>
<dbReference type="SUPFAM" id="SSF50129">
    <property type="entry name" value="GroES-like"/>
    <property type="match status" value="1"/>
</dbReference>
<dbReference type="InterPro" id="IPR013154">
    <property type="entry name" value="ADH-like_N"/>
</dbReference>
<evidence type="ECO:0000256" key="4">
    <source>
        <dbReference type="ARBA" id="ARBA00023002"/>
    </source>
</evidence>
<dbReference type="SUPFAM" id="SSF51735">
    <property type="entry name" value="NAD(P)-binding Rossmann-fold domains"/>
    <property type="match status" value="1"/>
</dbReference>
<dbReference type="InterPro" id="IPR036291">
    <property type="entry name" value="NAD(P)-bd_dom_sf"/>
</dbReference>
<name>A0A5N6U491_ASPAV</name>
<protein>
    <submittedName>
        <fullName evidence="6">Chaperonin 10-like protein</fullName>
    </submittedName>
</protein>
<dbReference type="InterPro" id="IPR020843">
    <property type="entry name" value="ER"/>
</dbReference>
<dbReference type="OrthoDB" id="48317at2759"/>
<dbReference type="Pfam" id="PF00107">
    <property type="entry name" value="ADH_zinc_N"/>
    <property type="match status" value="1"/>
</dbReference>
<dbReference type="Pfam" id="PF08240">
    <property type="entry name" value="ADH_N"/>
    <property type="match status" value="1"/>
</dbReference>
<evidence type="ECO:0000256" key="3">
    <source>
        <dbReference type="ARBA" id="ARBA00022857"/>
    </source>
</evidence>
<dbReference type="GO" id="GO:0000166">
    <property type="term" value="F:nucleotide binding"/>
    <property type="evidence" value="ECO:0007669"/>
    <property type="project" value="UniProtKB-KW"/>
</dbReference>
<evidence type="ECO:0000313" key="6">
    <source>
        <dbReference type="EMBL" id="KAE8153455.1"/>
    </source>
</evidence>
<accession>A0A5N6U491</accession>
<dbReference type="GO" id="GO:0016651">
    <property type="term" value="F:oxidoreductase activity, acting on NAD(P)H"/>
    <property type="evidence" value="ECO:0007669"/>
    <property type="project" value="InterPro"/>
</dbReference>
<dbReference type="SMART" id="SM00829">
    <property type="entry name" value="PKS_ER"/>
    <property type="match status" value="1"/>
</dbReference>
<reference evidence="6 7" key="1">
    <citation type="submission" date="2019-04" db="EMBL/GenBank/DDBJ databases">
        <title>Friends and foes A comparative genomics study of 23 Aspergillus species from section Flavi.</title>
        <authorList>
            <consortium name="DOE Joint Genome Institute"/>
            <person name="Kjaerbolling I."/>
            <person name="Vesth T."/>
            <person name="Frisvad J.C."/>
            <person name="Nybo J.L."/>
            <person name="Theobald S."/>
            <person name="Kildgaard S."/>
            <person name="Isbrandt T."/>
            <person name="Kuo A."/>
            <person name="Sato A."/>
            <person name="Lyhne E.K."/>
            <person name="Kogle M.E."/>
            <person name="Wiebenga A."/>
            <person name="Kun R.S."/>
            <person name="Lubbers R.J."/>
            <person name="Makela M.R."/>
            <person name="Barry K."/>
            <person name="Chovatia M."/>
            <person name="Clum A."/>
            <person name="Daum C."/>
            <person name="Haridas S."/>
            <person name="He G."/>
            <person name="LaButti K."/>
            <person name="Lipzen A."/>
            <person name="Mondo S."/>
            <person name="Riley R."/>
            <person name="Salamov A."/>
            <person name="Simmons B.A."/>
            <person name="Magnuson J.K."/>
            <person name="Henrissat B."/>
            <person name="Mortensen U.H."/>
            <person name="Larsen T.O."/>
            <person name="Devries R.P."/>
            <person name="Grigoriev I.V."/>
            <person name="Machida M."/>
            <person name="Baker S.E."/>
            <person name="Andersen M.R."/>
        </authorList>
    </citation>
    <scope>NUCLEOTIDE SEQUENCE [LARGE SCALE GENOMIC DNA]</scope>
    <source>
        <strain evidence="6 7">IBT 18842</strain>
    </source>
</reference>
<dbReference type="PANTHER" id="PTHR45348">
    <property type="entry name" value="HYPOTHETICAL OXIDOREDUCTASE (EUROFUNG)"/>
    <property type="match status" value="1"/>
</dbReference>
<evidence type="ECO:0000256" key="2">
    <source>
        <dbReference type="ARBA" id="ARBA00022741"/>
    </source>
</evidence>
<dbReference type="Gene3D" id="3.90.180.10">
    <property type="entry name" value="Medium-chain alcohol dehydrogenases, catalytic domain"/>
    <property type="match status" value="1"/>
</dbReference>
<dbReference type="InterPro" id="IPR013149">
    <property type="entry name" value="ADH-like_C"/>
</dbReference>
<organism evidence="6 7">
    <name type="scientific">Aspergillus avenaceus</name>
    <dbReference type="NCBI Taxonomy" id="36643"/>
    <lineage>
        <taxon>Eukaryota</taxon>
        <taxon>Fungi</taxon>
        <taxon>Dikarya</taxon>
        <taxon>Ascomycota</taxon>
        <taxon>Pezizomycotina</taxon>
        <taxon>Eurotiomycetes</taxon>
        <taxon>Eurotiomycetidae</taxon>
        <taxon>Eurotiales</taxon>
        <taxon>Aspergillaceae</taxon>
        <taxon>Aspergillus</taxon>
        <taxon>Aspergillus subgen. Circumdati</taxon>
    </lineage>
</organism>
<dbReference type="PANTHER" id="PTHR45348:SF6">
    <property type="entry name" value="TRANS-ENOYL REDUCTASE APDC"/>
    <property type="match status" value="1"/>
</dbReference>
<evidence type="ECO:0000259" key="5">
    <source>
        <dbReference type="SMART" id="SM00829"/>
    </source>
</evidence>
<comment type="similarity">
    <text evidence="1">Belongs to the zinc-containing alcohol dehydrogenase family.</text>
</comment>